<reference evidence="2" key="1">
    <citation type="submission" date="2020-09" db="EMBL/GenBank/DDBJ databases">
        <title>Novel species of Mucilaginibacter isolated from a glacier on the Tibetan Plateau.</title>
        <authorList>
            <person name="Liu Q."/>
            <person name="Xin Y.-H."/>
        </authorList>
    </citation>
    <scope>NUCLEOTIDE SEQUENCE</scope>
    <source>
        <strain evidence="2">ZB1P21</strain>
    </source>
</reference>
<dbReference type="EMBL" id="JACWMX010000003">
    <property type="protein sequence ID" value="MBD1393345.1"/>
    <property type="molecule type" value="Genomic_DNA"/>
</dbReference>
<accession>A0A926NSV2</accession>
<organism evidence="2 3">
    <name type="scientific">Mucilaginibacter glaciei</name>
    <dbReference type="NCBI Taxonomy" id="2772109"/>
    <lineage>
        <taxon>Bacteria</taxon>
        <taxon>Pseudomonadati</taxon>
        <taxon>Bacteroidota</taxon>
        <taxon>Sphingobacteriia</taxon>
        <taxon>Sphingobacteriales</taxon>
        <taxon>Sphingobacteriaceae</taxon>
        <taxon>Mucilaginibacter</taxon>
    </lineage>
</organism>
<comment type="caution">
    <text evidence="2">The sequence shown here is derived from an EMBL/GenBank/DDBJ whole genome shotgun (WGS) entry which is preliminary data.</text>
</comment>
<feature type="signal peptide" evidence="1">
    <location>
        <begin position="1"/>
        <end position="25"/>
    </location>
</feature>
<dbReference type="RefSeq" id="WP_191163074.1">
    <property type="nucleotide sequence ID" value="NZ_JACWMX010000003.1"/>
</dbReference>
<evidence type="ECO:0000313" key="2">
    <source>
        <dbReference type="EMBL" id="MBD1393345.1"/>
    </source>
</evidence>
<proteinExistence type="predicted"/>
<evidence type="ECO:0000256" key="1">
    <source>
        <dbReference type="SAM" id="SignalP"/>
    </source>
</evidence>
<keyword evidence="1" id="KW-0732">Signal</keyword>
<evidence type="ECO:0000313" key="3">
    <source>
        <dbReference type="Proteomes" id="UP000619078"/>
    </source>
</evidence>
<keyword evidence="3" id="KW-1185">Reference proteome</keyword>
<feature type="chain" id="PRO_5037909401" evidence="1">
    <location>
        <begin position="26"/>
        <end position="189"/>
    </location>
</feature>
<dbReference type="Proteomes" id="UP000619078">
    <property type="component" value="Unassembled WGS sequence"/>
</dbReference>
<protein>
    <submittedName>
        <fullName evidence="2">Uncharacterized protein</fullName>
    </submittedName>
</protein>
<name>A0A926NSV2_9SPHI</name>
<gene>
    <name evidence="2" type="ORF">IDJ76_09565</name>
</gene>
<dbReference type="AlphaFoldDB" id="A0A926NSV2"/>
<sequence length="189" mass="20543">MTLKNVLFVLAAGAICLASCQSKTAEIKTAGINFDNDTLSYQRAKAYVKNYEKHAGTVDSVVNGAIGNKVVKKPDTRAIWFSADRLEALLAKIRKENGDGIRFYLATYDTVYKESLTAHIPPKKYWGYNTLVMVSTRDSLGGKFHQDYYGPAKANGMGGGFIIGATPENRGEICPPPRDCNTIGATLAP</sequence>